<comment type="similarity">
    <text evidence="1 4">Belongs to the universal ribosomal protein uS13 family.</text>
</comment>
<evidence type="ECO:0000256" key="1">
    <source>
        <dbReference type="ARBA" id="ARBA00008080"/>
    </source>
</evidence>
<dbReference type="Gene3D" id="4.10.910.10">
    <property type="entry name" value="30s ribosomal protein s13, domain 2"/>
    <property type="match status" value="1"/>
</dbReference>
<dbReference type="GO" id="GO:0006412">
    <property type="term" value="P:translation"/>
    <property type="evidence" value="ECO:0007669"/>
    <property type="project" value="InterPro"/>
</dbReference>
<dbReference type="GO" id="GO:0003723">
    <property type="term" value="F:RNA binding"/>
    <property type="evidence" value="ECO:0007669"/>
    <property type="project" value="InterPro"/>
</dbReference>
<sequence>MLRRTLARRVLFMNRDVDEKKSIRSVLTSFKGIGNALAEGYCREIGYQPLAKFFELTPRQRNALADLVERDEDNLRGVHLDRKVREDIERLWQMRCYRGIRHRASLPVRGQRTATNAKTARKLNRWLKKESGGRSS</sequence>
<dbReference type="Gene3D" id="1.10.8.50">
    <property type="match status" value="1"/>
</dbReference>
<accession>A0AAD7UGK8</accession>
<evidence type="ECO:0000256" key="3">
    <source>
        <dbReference type="ARBA" id="ARBA00023274"/>
    </source>
</evidence>
<dbReference type="InterPro" id="IPR018269">
    <property type="entry name" value="Ribosomal_uS13_CS"/>
</dbReference>
<evidence type="ECO:0000313" key="6">
    <source>
        <dbReference type="Proteomes" id="UP001230188"/>
    </source>
</evidence>
<proteinExistence type="inferred from homology"/>
<protein>
    <recommendedName>
        <fullName evidence="7">30S ribosomal protein S13</fullName>
    </recommendedName>
</protein>
<dbReference type="GO" id="GO:0003735">
    <property type="term" value="F:structural constituent of ribosome"/>
    <property type="evidence" value="ECO:0007669"/>
    <property type="project" value="InterPro"/>
</dbReference>
<evidence type="ECO:0000256" key="2">
    <source>
        <dbReference type="ARBA" id="ARBA00022980"/>
    </source>
</evidence>
<dbReference type="HAMAP" id="MF_01315">
    <property type="entry name" value="Ribosomal_uS13"/>
    <property type="match status" value="1"/>
</dbReference>
<evidence type="ECO:0000313" key="5">
    <source>
        <dbReference type="EMBL" id="KAJ8605572.1"/>
    </source>
</evidence>
<dbReference type="InterPro" id="IPR010979">
    <property type="entry name" value="Ribosomal_uS13-like_H2TH"/>
</dbReference>
<dbReference type="AlphaFoldDB" id="A0AAD7UGK8"/>
<dbReference type="PANTHER" id="PTHR10871">
    <property type="entry name" value="30S RIBOSOMAL PROTEIN S13/40S RIBOSOMAL PROTEIN S18"/>
    <property type="match status" value="1"/>
</dbReference>
<dbReference type="GO" id="GO:0015935">
    <property type="term" value="C:small ribosomal subunit"/>
    <property type="evidence" value="ECO:0007669"/>
    <property type="project" value="TreeGrafter"/>
</dbReference>
<dbReference type="SUPFAM" id="SSF46946">
    <property type="entry name" value="S13-like H2TH domain"/>
    <property type="match status" value="1"/>
</dbReference>
<dbReference type="PANTHER" id="PTHR10871:SF1">
    <property type="entry name" value="SMALL RIBOSOMAL SUBUNIT PROTEIN US13M"/>
    <property type="match status" value="1"/>
</dbReference>
<evidence type="ECO:0000256" key="4">
    <source>
        <dbReference type="RuleBase" id="RU003830"/>
    </source>
</evidence>
<dbReference type="EMBL" id="JAQMWT010000314">
    <property type="protein sequence ID" value="KAJ8605572.1"/>
    <property type="molecule type" value="Genomic_DNA"/>
</dbReference>
<dbReference type="PROSITE" id="PS50159">
    <property type="entry name" value="RIBOSOMAL_S13_2"/>
    <property type="match status" value="1"/>
</dbReference>
<dbReference type="PROSITE" id="PS00646">
    <property type="entry name" value="RIBOSOMAL_S13_1"/>
    <property type="match status" value="1"/>
</dbReference>
<dbReference type="Proteomes" id="UP001230188">
    <property type="component" value="Unassembled WGS sequence"/>
</dbReference>
<dbReference type="InterPro" id="IPR027437">
    <property type="entry name" value="Rbsml_uS13_C"/>
</dbReference>
<dbReference type="PIRSF" id="PIRSF002134">
    <property type="entry name" value="Ribosomal_S13"/>
    <property type="match status" value="1"/>
</dbReference>
<dbReference type="InterPro" id="IPR001892">
    <property type="entry name" value="Ribosomal_uS13"/>
</dbReference>
<organism evidence="5 6">
    <name type="scientific">Chrysophaeum taylorii</name>
    <dbReference type="NCBI Taxonomy" id="2483200"/>
    <lineage>
        <taxon>Eukaryota</taxon>
        <taxon>Sar</taxon>
        <taxon>Stramenopiles</taxon>
        <taxon>Ochrophyta</taxon>
        <taxon>Pelagophyceae</taxon>
        <taxon>Pelagomonadales</taxon>
        <taxon>Pelagomonadaceae</taxon>
        <taxon>Chrysophaeum</taxon>
    </lineage>
</organism>
<reference evidence="5" key="1">
    <citation type="submission" date="2023-01" db="EMBL/GenBank/DDBJ databases">
        <title>Metagenome sequencing of chrysophaentin producing Chrysophaeum taylorii.</title>
        <authorList>
            <person name="Davison J."/>
            <person name="Bewley C."/>
        </authorList>
    </citation>
    <scope>NUCLEOTIDE SEQUENCE</scope>
    <source>
        <strain evidence="5">NIES-1699</strain>
    </source>
</reference>
<comment type="caution">
    <text evidence="5">The sequence shown here is derived from an EMBL/GenBank/DDBJ whole genome shotgun (WGS) entry which is preliminary data.</text>
</comment>
<name>A0AAD7UGK8_9STRA</name>
<evidence type="ECO:0008006" key="7">
    <source>
        <dbReference type="Google" id="ProtNLM"/>
    </source>
</evidence>
<dbReference type="Pfam" id="PF00416">
    <property type="entry name" value="Ribosomal_S13"/>
    <property type="match status" value="1"/>
</dbReference>
<keyword evidence="3 4" id="KW-0687">Ribonucleoprotein</keyword>
<keyword evidence="6" id="KW-1185">Reference proteome</keyword>
<gene>
    <name evidence="5" type="ORF">CTAYLR_000155</name>
</gene>
<keyword evidence="2 4" id="KW-0689">Ribosomal protein</keyword>
<dbReference type="GO" id="GO:0005829">
    <property type="term" value="C:cytosol"/>
    <property type="evidence" value="ECO:0007669"/>
    <property type="project" value="TreeGrafter"/>
</dbReference>